<sequence>MLLAAGSGAALAAAPEWVSYRDAYRAMVLFEKYGKPKNYLQNHYQVMARDKGVSLEGVQLSLQGKTMQVNLPLDATGRTVFPFLKAAYDENAALVLNRKVASYVFRPRISIVVQADGLYETAELRAACEQALAWQRHIDASAGAKKCVGVRFAFTGAAGEPEVRLRRGAAGETVIPAVTGAAFSDDPNAAFRVVSYRFADSAAPGQIVMTDAPLSIAALIE</sequence>
<evidence type="ECO:0000313" key="2">
    <source>
        <dbReference type="Proteomes" id="UP000809349"/>
    </source>
</evidence>
<evidence type="ECO:0008006" key="3">
    <source>
        <dbReference type="Google" id="ProtNLM"/>
    </source>
</evidence>
<proteinExistence type="predicted"/>
<evidence type="ECO:0000313" key="1">
    <source>
        <dbReference type="EMBL" id="MBZ2206788.1"/>
    </source>
</evidence>
<gene>
    <name evidence="1" type="ORF">I4X03_005905</name>
</gene>
<keyword evidence="2" id="KW-1185">Reference proteome</keyword>
<dbReference type="EMBL" id="JAFBIL020000002">
    <property type="protein sequence ID" value="MBZ2206788.1"/>
    <property type="molecule type" value="Genomic_DNA"/>
</dbReference>
<dbReference type="Proteomes" id="UP000809349">
    <property type="component" value="Unassembled WGS sequence"/>
</dbReference>
<accession>A0ABS7SKR3</accession>
<name>A0ABS7SKR3_9BURK</name>
<organism evidence="1 2">
    <name type="scientific">Massilia soli</name>
    <dbReference type="NCBI Taxonomy" id="2792854"/>
    <lineage>
        <taxon>Bacteria</taxon>
        <taxon>Pseudomonadati</taxon>
        <taxon>Pseudomonadota</taxon>
        <taxon>Betaproteobacteria</taxon>
        <taxon>Burkholderiales</taxon>
        <taxon>Oxalobacteraceae</taxon>
        <taxon>Telluria group</taxon>
        <taxon>Massilia</taxon>
    </lineage>
</organism>
<comment type="caution">
    <text evidence="1">The sequence shown here is derived from an EMBL/GenBank/DDBJ whole genome shotgun (WGS) entry which is preliminary data.</text>
</comment>
<protein>
    <recommendedName>
        <fullName evidence="3">DUF2987 domain-containing protein</fullName>
    </recommendedName>
</protein>
<reference evidence="1 2" key="2">
    <citation type="submission" date="2021-08" db="EMBL/GenBank/DDBJ databases">
        <title>Massilia sp. R798.</title>
        <authorList>
            <person name="Baek J.H."/>
            <person name="Jung H.S."/>
            <person name="Kim K.R."/>
            <person name="Jeon C.O."/>
        </authorList>
    </citation>
    <scope>NUCLEOTIDE SEQUENCE [LARGE SCALE GENOMIC DNA]</scope>
    <source>
        <strain evidence="1 2">R798</strain>
    </source>
</reference>
<reference evidence="1 2" key="1">
    <citation type="submission" date="2021-01" db="EMBL/GenBank/DDBJ databases">
        <authorList>
            <person name="Ruan W."/>
            <person name="Khan S.A."/>
            <person name="Jeon C.O."/>
        </authorList>
    </citation>
    <scope>NUCLEOTIDE SEQUENCE [LARGE SCALE GENOMIC DNA]</scope>
    <source>
        <strain evidence="1 2">R798</strain>
    </source>
</reference>